<feature type="transmembrane region" description="Helical" evidence="1">
    <location>
        <begin position="20"/>
        <end position="44"/>
    </location>
</feature>
<keyword evidence="1" id="KW-0812">Transmembrane</keyword>
<comment type="caution">
    <text evidence="2">The sequence shown here is derived from an EMBL/GenBank/DDBJ whole genome shotgun (WGS) entry which is preliminary data.</text>
</comment>
<gene>
    <name evidence="2" type="ORF">P8T80_03080</name>
</gene>
<dbReference type="Proteomes" id="UP001265983">
    <property type="component" value="Unassembled WGS sequence"/>
</dbReference>
<keyword evidence="1" id="KW-0472">Membrane</keyword>
<dbReference type="EMBL" id="JARUHM010000008">
    <property type="protein sequence ID" value="MDT9410374.1"/>
    <property type="molecule type" value="Genomic_DNA"/>
</dbReference>
<evidence type="ECO:0000313" key="2">
    <source>
        <dbReference type="EMBL" id="MDT9410374.1"/>
    </source>
</evidence>
<keyword evidence="1" id="KW-1133">Transmembrane helix</keyword>
<protein>
    <submittedName>
        <fullName evidence="2">Uncharacterized protein</fullName>
    </submittedName>
</protein>
<accession>A0ABU3PKV1</accession>
<reference evidence="2 3" key="1">
    <citation type="submission" date="2023-03" db="EMBL/GenBank/DDBJ databases">
        <title>Whole genome sequence of the first Corynebacterium rouxii strains isolated in Brazil: a recent member of Corynebacterium diphtheriae complex.</title>
        <authorList>
            <person name="Vieira V."/>
            <person name="Ramos J.N."/>
            <person name="Araujo M.R.B."/>
            <person name="Baio P.V."/>
            <person name="Sant'Anna L.O."/>
            <person name="Veras J.F.C."/>
            <person name="Vieira E.M.D."/>
            <person name="Sousa M.A.B."/>
            <person name="Camargo C.H."/>
            <person name="Sacchi C.T."/>
            <person name="Campos K.R."/>
            <person name="Santos M.B.N."/>
            <person name="Bokermann S."/>
            <person name="Alvim L.B."/>
            <person name="Santos L.S."/>
            <person name="Mattos-Guaraldi A.L."/>
        </authorList>
    </citation>
    <scope>NUCLEOTIDE SEQUENCE [LARGE SCALE GENOMIC DNA]</scope>
    <source>
        <strain evidence="2 3">70862</strain>
    </source>
</reference>
<evidence type="ECO:0000313" key="3">
    <source>
        <dbReference type="Proteomes" id="UP001265983"/>
    </source>
</evidence>
<evidence type="ECO:0000256" key="1">
    <source>
        <dbReference type="SAM" id="Phobius"/>
    </source>
</evidence>
<organism evidence="2 3">
    <name type="scientific">Corynebacterium rouxii</name>
    <dbReference type="NCBI Taxonomy" id="2719119"/>
    <lineage>
        <taxon>Bacteria</taxon>
        <taxon>Bacillati</taxon>
        <taxon>Actinomycetota</taxon>
        <taxon>Actinomycetes</taxon>
        <taxon>Mycobacteriales</taxon>
        <taxon>Corynebacteriaceae</taxon>
        <taxon>Corynebacterium</taxon>
    </lineage>
</organism>
<sequence>MTLLGPQGGCRDGIAVLDPLISHIMNLNNTIIVVLIPAPTLIMFKHKFLPMR</sequence>
<name>A0ABU3PKV1_9CORY</name>
<keyword evidence="3" id="KW-1185">Reference proteome</keyword>
<dbReference type="RefSeq" id="WP_390884950.1">
    <property type="nucleotide sequence ID" value="NZ_JARUHM010000008.1"/>
</dbReference>
<proteinExistence type="predicted"/>